<name>A0A916W6D2_9HYPH</name>
<feature type="region of interest" description="Disordered" evidence="1">
    <location>
        <begin position="1"/>
        <end position="33"/>
    </location>
</feature>
<protein>
    <submittedName>
        <fullName evidence="2">Uncharacterized protein</fullName>
    </submittedName>
</protein>
<reference evidence="2" key="1">
    <citation type="journal article" date="2014" name="Int. J. Syst. Evol. Microbiol.">
        <title>Complete genome sequence of Corynebacterium casei LMG S-19264T (=DSM 44701T), isolated from a smear-ripened cheese.</title>
        <authorList>
            <consortium name="US DOE Joint Genome Institute (JGI-PGF)"/>
            <person name="Walter F."/>
            <person name="Albersmeier A."/>
            <person name="Kalinowski J."/>
            <person name="Ruckert C."/>
        </authorList>
    </citation>
    <scope>NUCLEOTIDE SEQUENCE</scope>
    <source>
        <strain evidence="2">CGMCC 1.15320</strain>
    </source>
</reference>
<organism evidence="2 3">
    <name type="scientific">Nitratireductor aestuarii</name>
    <dbReference type="NCBI Taxonomy" id="1735103"/>
    <lineage>
        <taxon>Bacteria</taxon>
        <taxon>Pseudomonadati</taxon>
        <taxon>Pseudomonadota</taxon>
        <taxon>Alphaproteobacteria</taxon>
        <taxon>Hyphomicrobiales</taxon>
        <taxon>Phyllobacteriaceae</taxon>
        <taxon>Nitratireductor</taxon>
    </lineage>
</organism>
<evidence type="ECO:0000313" key="3">
    <source>
        <dbReference type="Proteomes" id="UP000636264"/>
    </source>
</evidence>
<dbReference type="EMBL" id="BMIF01000007">
    <property type="protein sequence ID" value="GGA70831.1"/>
    <property type="molecule type" value="Genomic_DNA"/>
</dbReference>
<dbReference type="Proteomes" id="UP000636264">
    <property type="component" value="Unassembled WGS sequence"/>
</dbReference>
<evidence type="ECO:0000313" key="2">
    <source>
        <dbReference type="EMBL" id="GGA70831.1"/>
    </source>
</evidence>
<feature type="compositionally biased region" description="Basic and acidic residues" evidence="1">
    <location>
        <begin position="1"/>
        <end position="10"/>
    </location>
</feature>
<sequence length="81" mass="8932">MKVNSEKDMGNEPDELTGNEMAARNPPRSSGLLPYRRRSIEINATFSLPDACAASIKISARPYALKRSAQSVDAPFTRNHL</sequence>
<dbReference type="AlphaFoldDB" id="A0A916W6D2"/>
<reference evidence="2" key="2">
    <citation type="submission" date="2020-09" db="EMBL/GenBank/DDBJ databases">
        <authorList>
            <person name="Sun Q."/>
            <person name="Zhou Y."/>
        </authorList>
    </citation>
    <scope>NUCLEOTIDE SEQUENCE</scope>
    <source>
        <strain evidence="2">CGMCC 1.15320</strain>
    </source>
</reference>
<comment type="caution">
    <text evidence="2">The sequence shown here is derived from an EMBL/GenBank/DDBJ whole genome shotgun (WGS) entry which is preliminary data.</text>
</comment>
<accession>A0A916W6D2</accession>
<evidence type="ECO:0000256" key="1">
    <source>
        <dbReference type="SAM" id="MobiDB-lite"/>
    </source>
</evidence>
<proteinExistence type="predicted"/>
<gene>
    <name evidence="2" type="ORF">GCM10011385_25820</name>
</gene>
<keyword evidence="3" id="KW-1185">Reference proteome</keyword>